<comment type="similarity">
    <text evidence="3">Belongs to the RNase Z family.</text>
</comment>
<dbReference type="EMBL" id="JANBQB010000104">
    <property type="protein sequence ID" value="KAJ1982004.1"/>
    <property type="molecule type" value="Genomic_DNA"/>
</dbReference>
<sequence>MINVSSAAATTLLRVLLRCVVPQGPRLNFWFRAASCQLSPTSVGRRQFSVSPIYRMQWHIELLTTPGPEIAQASVMVHMGKQRYLFNCPEGTQRFCTEHRVRLAKLGHVFLTRVDWQTLGGLPGMLLTVGTAGAKTITLVGGPNSTQALVSARYFIQSPGFSVQTREIREQPHPSSAQYGELTVTPVLAHSQPAPKRVVTMATEDSGSFKRLKLEATEAVDAIAPDESKHAQLQHMLQGMFAVSAPPNGYRALVEAPPTTPQPIAISYICQGPTRPGKFDVAKAKALEIPPGHRYSQLVKGETVTLDDGRVIEPHQCVGPSEPGGLFVVVDCPSLAYLDDVINASQFDPYYGRSLDANPVACIVHIVSPEVLSEPRYAAWMHRFGPHTHHLVTGYGVSPHQVEFASSVREKNALNLINPHVFALPYQAPVTDTVWTAVKSALPASSVLARSLIRFLMAPRKAYDAADQLRSQAPEHYAKLVQTAPMLKDFRQEVDRLRLRLLSLQPPSKTTPGSPRESSPSPRSPVPSGFNDVILTTLGTGSSCPSKYRNVSANLLTIPHRGHALLDVGEGTLGQLYRLLGEEQKDSGHHHPLLQTSVDQCIRDLHFIYVSHMHADHHLGLVGILRRWDELTRSQPGSHRNLTIMAPRSLLAWLREYDQIEPLGLDAASVTFIDAHHMLMRPTSTSPKGPPPSLARLQDALGISVIHTCLAYHCPSAYCITMQHEQGWRVSYSGDTRPSTIFAEMGRHSDLLIHESTLEDDMPHEARAKRHCTTSEALAVAASMKARYTMLTHFSQRYPLAPVFARAQDPENVKQLLLLSGRAKRIGQRGIGVAFDMMSVQMKDFDQLAHYTPALKSLYPPTAETSWAS</sequence>
<evidence type="ECO:0000259" key="13">
    <source>
        <dbReference type="Pfam" id="PF12706"/>
    </source>
</evidence>
<dbReference type="GO" id="GO:0042781">
    <property type="term" value="F:3'-tRNA processing endoribonuclease activity"/>
    <property type="evidence" value="ECO:0007669"/>
    <property type="project" value="UniProtKB-EC"/>
</dbReference>
<dbReference type="GO" id="GO:1990180">
    <property type="term" value="P:mitochondrial tRNA 3'-end processing"/>
    <property type="evidence" value="ECO:0007669"/>
    <property type="project" value="TreeGrafter"/>
</dbReference>
<protein>
    <recommendedName>
        <fullName evidence="4">ribonuclease Z</fullName>
        <ecNumber evidence="4">3.1.26.11</ecNumber>
    </recommendedName>
</protein>
<dbReference type="Pfam" id="PF12706">
    <property type="entry name" value="Lactamase_B_2"/>
    <property type="match status" value="1"/>
</dbReference>
<evidence type="ECO:0000256" key="7">
    <source>
        <dbReference type="ARBA" id="ARBA00022723"/>
    </source>
</evidence>
<feature type="signal peptide" evidence="12">
    <location>
        <begin position="1"/>
        <end position="22"/>
    </location>
</feature>
<name>A0A9W8EDE3_9FUNG</name>
<dbReference type="InterPro" id="IPR047151">
    <property type="entry name" value="RNZ2-like"/>
</dbReference>
<feature type="chain" id="PRO_5040935605" description="ribonuclease Z" evidence="12">
    <location>
        <begin position="23"/>
        <end position="869"/>
    </location>
</feature>
<keyword evidence="5" id="KW-0819">tRNA processing</keyword>
<keyword evidence="8" id="KW-0255">Endonuclease</keyword>
<comment type="caution">
    <text evidence="15">The sequence shown here is derived from an EMBL/GenBank/DDBJ whole genome shotgun (WGS) entry which is preliminary data.</text>
</comment>
<evidence type="ECO:0000256" key="12">
    <source>
        <dbReference type="SAM" id="SignalP"/>
    </source>
</evidence>
<proteinExistence type="inferred from homology"/>
<keyword evidence="10" id="KW-0862">Zinc</keyword>
<evidence type="ECO:0000256" key="6">
    <source>
        <dbReference type="ARBA" id="ARBA00022722"/>
    </source>
</evidence>
<evidence type="ECO:0000313" key="15">
    <source>
        <dbReference type="EMBL" id="KAJ1982004.1"/>
    </source>
</evidence>
<keyword evidence="9" id="KW-0378">Hydrolase</keyword>
<dbReference type="OrthoDB" id="527344at2759"/>
<dbReference type="InterPro" id="IPR036866">
    <property type="entry name" value="RibonucZ/Hydroxyglut_hydro"/>
</dbReference>
<comment type="cofactor">
    <cofactor evidence="2">
        <name>Zn(2+)</name>
        <dbReference type="ChEBI" id="CHEBI:29105"/>
    </cofactor>
</comment>
<dbReference type="PANTHER" id="PTHR12553:SF49">
    <property type="entry name" value="ZINC PHOSPHODIESTERASE ELAC PROTEIN 2"/>
    <property type="match status" value="1"/>
</dbReference>
<feature type="domain" description="Metallo-beta-lactamase" evidence="13">
    <location>
        <begin position="600"/>
        <end position="794"/>
    </location>
</feature>
<evidence type="ECO:0000256" key="8">
    <source>
        <dbReference type="ARBA" id="ARBA00022759"/>
    </source>
</evidence>
<dbReference type="SUPFAM" id="SSF56281">
    <property type="entry name" value="Metallo-hydrolase/oxidoreductase"/>
    <property type="match status" value="2"/>
</dbReference>
<dbReference type="PANTHER" id="PTHR12553">
    <property type="entry name" value="ZINC PHOSPHODIESTERASE ELAC PROTEIN 2"/>
    <property type="match status" value="1"/>
</dbReference>
<dbReference type="InterPro" id="IPR001279">
    <property type="entry name" value="Metallo-B-lactamas"/>
</dbReference>
<dbReference type="EC" id="3.1.26.11" evidence="4"/>
<evidence type="ECO:0000256" key="9">
    <source>
        <dbReference type="ARBA" id="ARBA00022801"/>
    </source>
</evidence>
<dbReference type="Pfam" id="PF13691">
    <property type="entry name" value="Lactamase_B_4"/>
    <property type="match status" value="1"/>
</dbReference>
<dbReference type="InterPro" id="IPR027794">
    <property type="entry name" value="tRNase_Z_dom"/>
</dbReference>
<evidence type="ECO:0000256" key="4">
    <source>
        <dbReference type="ARBA" id="ARBA00012477"/>
    </source>
</evidence>
<reference evidence="15" key="1">
    <citation type="submission" date="2022-07" db="EMBL/GenBank/DDBJ databases">
        <title>Phylogenomic reconstructions and comparative analyses of Kickxellomycotina fungi.</title>
        <authorList>
            <person name="Reynolds N.K."/>
            <person name="Stajich J.E."/>
            <person name="Barry K."/>
            <person name="Grigoriev I.V."/>
            <person name="Crous P."/>
            <person name="Smith M.E."/>
        </authorList>
    </citation>
    <scope>NUCLEOTIDE SEQUENCE</scope>
    <source>
        <strain evidence="15">RSA 567</strain>
    </source>
</reference>
<dbReference type="GO" id="GO:0046872">
    <property type="term" value="F:metal ion binding"/>
    <property type="evidence" value="ECO:0007669"/>
    <property type="project" value="UniProtKB-KW"/>
</dbReference>
<keyword evidence="12" id="KW-0732">Signal</keyword>
<feature type="domain" description="tRNase Z endonuclease" evidence="14">
    <location>
        <begin position="62"/>
        <end position="121"/>
    </location>
</feature>
<evidence type="ECO:0000256" key="2">
    <source>
        <dbReference type="ARBA" id="ARBA00001947"/>
    </source>
</evidence>
<evidence type="ECO:0000256" key="11">
    <source>
        <dbReference type="SAM" id="MobiDB-lite"/>
    </source>
</evidence>
<feature type="region of interest" description="Disordered" evidence="11">
    <location>
        <begin position="502"/>
        <end position="530"/>
    </location>
</feature>
<comment type="catalytic activity">
    <reaction evidence="1">
        <text>Endonucleolytic cleavage of RNA, removing extra 3' nucleotides from tRNA precursor, generating 3' termini of tRNAs. A 3'-hydroxy group is left at the tRNA terminus and a 5'-phosphoryl group is left at the trailer molecule.</text>
        <dbReference type="EC" id="3.1.26.11"/>
    </reaction>
</comment>
<dbReference type="Gene3D" id="3.60.15.10">
    <property type="entry name" value="Ribonuclease Z/Hydroxyacylglutathione hydrolase-like"/>
    <property type="match status" value="2"/>
</dbReference>
<evidence type="ECO:0000256" key="1">
    <source>
        <dbReference type="ARBA" id="ARBA00000402"/>
    </source>
</evidence>
<feature type="compositionally biased region" description="Low complexity" evidence="11">
    <location>
        <begin position="512"/>
        <end position="529"/>
    </location>
</feature>
<dbReference type="GO" id="GO:0005739">
    <property type="term" value="C:mitochondrion"/>
    <property type="evidence" value="ECO:0007669"/>
    <property type="project" value="TreeGrafter"/>
</dbReference>
<keyword evidence="7" id="KW-0479">Metal-binding</keyword>
<keyword evidence="16" id="KW-1185">Reference proteome</keyword>
<organism evidence="15 16">
    <name type="scientific">Dimargaris verticillata</name>
    <dbReference type="NCBI Taxonomy" id="2761393"/>
    <lineage>
        <taxon>Eukaryota</taxon>
        <taxon>Fungi</taxon>
        <taxon>Fungi incertae sedis</taxon>
        <taxon>Zoopagomycota</taxon>
        <taxon>Kickxellomycotina</taxon>
        <taxon>Dimargaritomycetes</taxon>
        <taxon>Dimargaritales</taxon>
        <taxon>Dimargaritaceae</taxon>
        <taxon>Dimargaris</taxon>
    </lineage>
</organism>
<evidence type="ECO:0000256" key="5">
    <source>
        <dbReference type="ARBA" id="ARBA00022694"/>
    </source>
</evidence>
<gene>
    <name evidence="15" type="ORF">H4R34_001865</name>
</gene>
<keyword evidence="6" id="KW-0540">Nuclease</keyword>
<evidence type="ECO:0000256" key="10">
    <source>
        <dbReference type="ARBA" id="ARBA00022833"/>
    </source>
</evidence>
<evidence type="ECO:0000256" key="3">
    <source>
        <dbReference type="ARBA" id="ARBA00007823"/>
    </source>
</evidence>
<evidence type="ECO:0000259" key="14">
    <source>
        <dbReference type="Pfam" id="PF13691"/>
    </source>
</evidence>
<accession>A0A9W8EDE3</accession>
<dbReference type="AlphaFoldDB" id="A0A9W8EDE3"/>
<evidence type="ECO:0000313" key="16">
    <source>
        <dbReference type="Proteomes" id="UP001151582"/>
    </source>
</evidence>
<dbReference type="CDD" id="cd07718">
    <property type="entry name" value="RNaseZ_ELAC1_ELAC2-C-term-like_MBL-fold"/>
    <property type="match status" value="1"/>
</dbReference>
<dbReference type="Proteomes" id="UP001151582">
    <property type="component" value="Unassembled WGS sequence"/>
</dbReference>